<sequence length="103" mass="10774">MFSFLSFEFLLIAGPAASTGEGGALSLKNRGKPAAWLRMRHGAGGDGHAELQLSAEAGPGKNKREGGRGLRKRYGGMAMLIFKRFVGKAQNGNGRLKGASNVG</sequence>
<name>A7VR82_9FIRM</name>
<dbReference type="AlphaFoldDB" id="A7VR82"/>
<dbReference type="Proteomes" id="UP000003490">
    <property type="component" value="Unassembled WGS sequence"/>
</dbReference>
<reference evidence="1 2" key="1">
    <citation type="submission" date="2007-08" db="EMBL/GenBank/DDBJ databases">
        <title>Draft genome sequence of Clostridium leptum (DSM 753).</title>
        <authorList>
            <person name="Sudarsanam P."/>
            <person name="Ley R."/>
            <person name="Guruge J."/>
            <person name="Turnbaugh P.J."/>
            <person name="Mahowald M."/>
            <person name="Liep D."/>
            <person name="Gordon J."/>
        </authorList>
    </citation>
    <scope>NUCLEOTIDE SEQUENCE [LARGE SCALE GENOMIC DNA]</scope>
    <source>
        <strain evidence="1 2">DSM 753</strain>
    </source>
</reference>
<reference evidence="1 2" key="2">
    <citation type="submission" date="2007-08" db="EMBL/GenBank/DDBJ databases">
        <authorList>
            <person name="Fulton L."/>
            <person name="Clifton S."/>
            <person name="Fulton B."/>
            <person name="Xu J."/>
            <person name="Minx P."/>
            <person name="Pepin K.H."/>
            <person name="Johnson M."/>
            <person name="Thiruvilangam P."/>
            <person name="Bhonagiri V."/>
            <person name="Nash W.E."/>
            <person name="Wang C."/>
            <person name="Mardis E.R."/>
            <person name="Wilson R.K."/>
        </authorList>
    </citation>
    <scope>NUCLEOTIDE SEQUENCE [LARGE SCALE GENOMIC DNA]</scope>
    <source>
        <strain evidence="1 2">DSM 753</strain>
    </source>
</reference>
<dbReference type="HOGENOM" id="CLU_2258851_0_0_9"/>
<dbReference type="EMBL" id="ABCB02000016">
    <property type="protein sequence ID" value="EDO62204.1"/>
    <property type="molecule type" value="Genomic_DNA"/>
</dbReference>
<comment type="caution">
    <text evidence="1">The sequence shown here is derived from an EMBL/GenBank/DDBJ whole genome shotgun (WGS) entry which is preliminary data.</text>
</comment>
<accession>A7VR82</accession>
<gene>
    <name evidence="1" type="ORF">CLOLEP_01065</name>
</gene>
<organism evidence="1 2">
    <name type="scientific">[Clostridium] leptum DSM 753</name>
    <dbReference type="NCBI Taxonomy" id="428125"/>
    <lineage>
        <taxon>Bacteria</taxon>
        <taxon>Bacillati</taxon>
        <taxon>Bacillota</taxon>
        <taxon>Clostridia</taxon>
        <taxon>Eubacteriales</taxon>
        <taxon>Oscillospiraceae</taxon>
        <taxon>Oscillospiraceae incertae sedis</taxon>
    </lineage>
</organism>
<evidence type="ECO:0000313" key="1">
    <source>
        <dbReference type="EMBL" id="EDO62204.1"/>
    </source>
</evidence>
<protein>
    <submittedName>
        <fullName evidence="1">Uncharacterized protein</fullName>
    </submittedName>
</protein>
<proteinExistence type="predicted"/>
<evidence type="ECO:0000313" key="2">
    <source>
        <dbReference type="Proteomes" id="UP000003490"/>
    </source>
</evidence>